<evidence type="ECO:0000256" key="1">
    <source>
        <dbReference type="SAM" id="MobiDB-lite"/>
    </source>
</evidence>
<evidence type="ECO:0000313" key="2">
    <source>
        <dbReference type="EMBL" id="KAG1771341.1"/>
    </source>
</evidence>
<proteinExistence type="predicted"/>
<dbReference type="Proteomes" id="UP000714275">
    <property type="component" value="Unassembled WGS sequence"/>
</dbReference>
<sequence>MLSTQRPTPNIRHSTPKTHCPTSISTLVAHTGRSSYYTPLVSNPYRRYQTRSNSSTTQATLGHAGSDCNCNSSQYTGVSLPQLENANVGRMHINTSLVVEEEMHKDEPVETIPSTGTADPLRDDTQHHSLDSETFPSNVTKVLRCLTEPTTGKSRMEFQGVRAQEFELVELMVGEQKRVLTKPRLSYNYNERVLTIDMPSTLHEESFDHLKDCLTLAIAALPYDRDAITTRISMNSPMQLKNKSVIPDMTIKITPVKGPRKRVVTSGIGECALSETKEDVFDKVESEIEAHPEADLAVIVVISEVISYASPEPDSTAWKALRNGENDDPSPLPLDSFLDQRSMPQSLDYPLTVADHDWCHIQSVEYFIWTKGDDGSPINVRNESPEYMAYGTLLPTVNMDAVTAKLEVGLHKIRDSILAVSQMISPLLDHSVLQAAEITLPIRWHVAAEDVLGAADVVVGRFGLRGFSEECQRSPLGVRAFRGTKCTHDPPYSPPVAEHNTSESEEIPISRSRACSTTRKGASTSQAPKKAKAKAKSKGVMKHAKV</sequence>
<dbReference type="AlphaFoldDB" id="A0A9P6ZNE6"/>
<dbReference type="EMBL" id="JABBWD010000059">
    <property type="protein sequence ID" value="KAG1771341.1"/>
    <property type="molecule type" value="Genomic_DNA"/>
</dbReference>
<comment type="caution">
    <text evidence="2">The sequence shown here is derived from an EMBL/GenBank/DDBJ whole genome shotgun (WGS) entry which is preliminary data.</text>
</comment>
<keyword evidence="3" id="KW-1185">Reference proteome</keyword>
<name>A0A9P6ZNE6_9AGAM</name>
<organism evidence="2 3">
    <name type="scientific">Suillus placidus</name>
    <dbReference type="NCBI Taxonomy" id="48579"/>
    <lineage>
        <taxon>Eukaryota</taxon>
        <taxon>Fungi</taxon>
        <taxon>Dikarya</taxon>
        <taxon>Basidiomycota</taxon>
        <taxon>Agaricomycotina</taxon>
        <taxon>Agaricomycetes</taxon>
        <taxon>Agaricomycetidae</taxon>
        <taxon>Boletales</taxon>
        <taxon>Suillineae</taxon>
        <taxon>Suillaceae</taxon>
        <taxon>Suillus</taxon>
    </lineage>
</organism>
<reference evidence="2" key="1">
    <citation type="journal article" date="2020" name="New Phytol.">
        <title>Comparative genomics reveals dynamic genome evolution in host specialist ectomycorrhizal fungi.</title>
        <authorList>
            <person name="Lofgren L.A."/>
            <person name="Nguyen N.H."/>
            <person name="Vilgalys R."/>
            <person name="Ruytinx J."/>
            <person name="Liao H.L."/>
            <person name="Branco S."/>
            <person name="Kuo A."/>
            <person name="LaButti K."/>
            <person name="Lipzen A."/>
            <person name="Andreopoulos W."/>
            <person name="Pangilinan J."/>
            <person name="Riley R."/>
            <person name="Hundley H."/>
            <person name="Na H."/>
            <person name="Barry K."/>
            <person name="Grigoriev I.V."/>
            <person name="Stajich J.E."/>
            <person name="Kennedy P.G."/>
        </authorList>
    </citation>
    <scope>NUCLEOTIDE SEQUENCE</scope>
    <source>
        <strain evidence="2">DOB743</strain>
    </source>
</reference>
<gene>
    <name evidence="2" type="ORF">EV702DRAFT_1048973</name>
</gene>
<dbReference type="OrthoDB" id="2688374at2759"/>
<evidence type="ECO:0000313" key="3">
    <source>
        <dbReference type="Proteomes" id="UP000714275"/>
    </source>
</evidence>
<accession>A0A9P6ZNE6</accession>
<feature type="compositionally biased region" description="Basic residues" evidence="1">
    <location>
        <begin position="529"/>
        <end position="546"/>
    </location>
</feature>
<protein>
    <submittedName>
        <fullName evidence="2">Uncharacterized protein</fullName>
    </submittedName>
</protein>
<feature type="region of interest" description="Disordered" evidence="1">
    <location>
        <begin position="488"/>
        <end position="546"/>
    </location>
</feature>